<gene>
    <name evidence="1" type="ORF">CITCOLO1_LOCUS22545</name>
</gene>
<accession>A0ABP0ZBC1</accession>
<dbReference type="EMBL" id="OZ021743">
    <property type="protein sequence ID" value="CAK9330062.1"/>
    <property type="molecule type" value="Genomic_DNA"/>
</dbReference>
<dbReference type="Proteomes" id="UP001642487">
    <property type="component" value="Chromosome 9"/>
</dbReference>
<protein>
    <submittedName>
        <fullName evidence="1">Uncharacterized protein</fullName>
    </submittedName>
</protein>
<organism evidence="1 2">
    <name type="scientific">Citrullus colocynthis</name>
    <name type="common">colocynth</name>
    <dbReference type="NCBI Taxonomy" id="252529"/>
    <lineage>
        <taxon>Eukaryota</taxon>
        <taxon>Viridiplantae</taxon>
        <taxon>Streptophyta</taxon>
        <taxon>Embryophyta</taxon>
        <taxon>Tracheophyta</taxon>
        <taxon>Spermatophyta</taxon>
        <taxon>Magnoliopsida</taxon>
        <taxon>eudicotyledons</taxon>
        <taxon>Gunneridae</taxon>
        <taxon>Pentapetalae</taxon>
        <taxon>rosids</taxon>
        <taxon>fabids</taxon>
        <taxon>Cucurbitales</taxon>
        <taxon>Cucurbitaceae</taxon>
        <taxon>Benincaseae</taxon>
        <taxon>Citrullus</taxon>
    </lineage>
</organism>
<reference evidence="1 2" key="1">
    <citation type="submission" date="2024-03" db="EMBL/GenBank/DDBJ databases">
        <authorList>
            <person name="Gkanogiannis A."/>
            <person name="Becerra Lopez-Lavalle L."/>
        </authorList>
    </citation>
    <scope>NUCLEOTIDE SEQUENCE [LARGE SCALE GENOMIC DNA]</scope>
</reference>
<sequence length="116" mass="12633">MNQEAVEDHLTLLEIRVSSTFALLEQRRAQIHCPGGEGIGSIGAGIFCCPKQIAFLVDVPVQSSQNQSEFRAVMFVGIVFPSASFKSTGIDWHLALEPCHRGYCGYCVPICCVGKD</sequence>
<evidence type="ECO:0000313" key="1">
    <source>
        <dbReference type="EMBL" id="CAK9330062.1"/>
    </source>
</evidence>
<name>A0ABP0ZBC1_9ROSI</name>
<evidence type="ECO:0000313" key="2">
    <source>
        <dbReference type="Proteomes" id="UP001642487"/>
    </source>
</evidence>
<proteinExistence type="predicted"/>
<keyword evidence="2" id="KW-1185">Reference proteome</keyword>